<organism evidence="2 3">
    <name type="scientific">Halarchaeum nitratireducens</name>
    <dbReference type="NCBI Taxonomy" id="489913"/>
    <lineage>
        <taxon>Archaea</taxon>
        <taxon>Methanobacteriati</taxon>
        <taxon>Methanobacteriota</taxon>
        <taxon>Stenosarchaea group</taxon>
        <taxon>Halobacteria</taxon>
        <taxon>Halobacteriales</taxon>
        <taxon>Halobacteriaceae</taxon>
    </lineage>
</organism>
<accession>A0A830GFK4</accession>
<dbReference type="AlphaFoldDB" id="A0A830GFK4"/>
<evidence type="ECO:0000256" key="1">
    <source>
        <dbReference type="SAM" id="MobiDB-lite"/>
    </source>
</evidence>
<proteinExistence type="predicted"/>
<name>A0A830GFK4_9EURY</name>
<keyword evidence="3" id="KW-1185">Reference proteome</keyword>
<reference evidence="2 3" key="1">
    <citation type="journal article" date="2019" name="Int. J. Syst. Evol. Microbiol.">
        <title>The Global Catalogue of Microorganisms (GCM) 10K type strain sequencing project: providing services to taxonomists for standard genome sequencing and annotation.</title>
        <authorList>
            <consortium name="The Broad Institute Genomics Platform"/>
            <consortium name="The Broad Institute Genome Sequencing Center for Infectious Disease"/>
            <person name="Wu L."/>
            <person name="Ma J."/>
        </authorList>
    </citation>
    <scope>NUCLEOTIDE SEQUENCE [LARGE SCALE GENOMIC DNA]</scope>
    <source>
        <strain evidence="2 3">JCM 16331</strain>
    </source>
</reference>
<comment type="caution">
    <text evidence="2">The sequence shown here is derived from an EMBL/GenBank/DDBJ whole genome shotgun (WGS) entry which is preliminary data.</text>
</comment>
<dbReference type="Proteomes" id="UP000608850">
    <property type="component" value="Unassembled WGS sequence"/>
</dbReference>
<evidence type="ECO:0000313" key="3">
    <source>
        <dbReference type="Proteomes" id="UP000608850"/>
    </source>
</evidence>
<feature type="region of interest" description="Disordered" evidence="1">
    <location>
        <begin position="1"/>
        <end position="41"/>
    </location>
</feature>
<gene>
    <name evidence="2" type="ORF">GCM10009021_31820</name>
</gene>
<sequence length="41" mass="4543">MSLDDSPSEQETEEDDDLLSAEETLEELPTQEEFGAVLNGE</sequence>
<feature type="compositionally biased region" description="Acidic residues" evidence="1">
    <location>
        <begin position="1"/>
        <end position="30"/>
    </location>
</feature>
<dbReference type="RefSeq" id="WP_268238714.1">
    <property type="nucleotide sequence ID" value="NZ_BMOQ01000015.1"/>
</dbReference>
<protein>
    <submittedName>
        <fullName evidence="2">Uncharacterized protein</fullName>
    </submittedName>
</protein>
<dbReference type="EMBL" id="BMOQ01000015">
    <property type="protein sequence ID" value="GGN26954.1"/>
    <property type="molecule type" value="Genomic_DNA"/>
</dbReference>
<evidence type="ECO:0000313" key="2">
    <source>
        <dbReference type="EMBL" id="GGN26954.1"/>
    </source>
</evidence>